<evidence type="ECO:0000313" key="2">
    <source>
        <dbReference type="EMBL" id="CBJ48532.1"/>
    </source>
</evidence>
<dbReference type="OrthoDB" id="10300418at2759"/>
<sequence>MMTGGGAAGGKKVSALVQEQLQYCRSLRRADMLSAVQNVATDEECLKQANSLIMLLKADVRVLNACAARLLLPSEAAIVTDSATSEVPRSAYNVETIERLFRRFRQVDTTDTSGSSIQAVSATNQLLLIRERLQAGLSSRLLELKTKMDKEFGTAFVDMESYLRMEKDTQAKSDAEHCSACARYFVELCYKFQVMVHACRGLRAAKEGLNQTVLLKALREERDSLAKRLGDCEADLKRIHHSYTEMMNPDMAVGLENRQRHKIEEQDADLSRLRAEIVSLKRDHERLLAENGRSSDAVGELQSQAQSNKEQHARELAWLTPKVAAAESRAVEIEGLVDQMNLKLSLLSASHRKASEEVADLKIQLSLAKADGPGAKLSDLQGEAAECRNVIRKLKGARILCEKQRDDVARRLEGVQGSLASAEQRELETAEQLRQTQEDLALKAEENGIMQERLDNQEMELRDYSNLQKEFNTLSLKNKDLVYRVATVNGLLEVGTAAITSHDTSFYRMLRTVPPHEGRPLHSQAACGRHRCHFDLR</sequence>
<reference evidence="2 3" key="1">
    <citation type="journal article" date="2010" name="Nature">
        <title>The Ectocarpus genome and the independent evolution of multicellularity in brown algae.</title>
        <authorList>
            <person name="Cock J.M."/>
            <person name="Sterck L."/>
            <person name="Rouze P."/>
            <person name="Scornet D."/>
            <person name="Allen A.E."/>
            <person name="Amoutzias G."/>
            <person name="Anthouard V."/>
            <person name="Artiguenave F."/>
            <person name="Aury J.M."/>
            <person name="Badger J.H."/>
            <person name="Beszteri B."/>
            <person name="Billiau K."/>
            <person name="Bonnet E."/>
            <person name="Bothwell J.H."/>
            <person name="Bowler C."/>
            <person name="Boyen C."/>
            <person name="Brownlee C."/>
            <person name="Carrano C.J."/>
            <person name="Charrier B."/>
            <person name="Cho G.Y."/>
            <person name="Coelho S.M."/>
            <person name="Collen J."/>
            <person name="Corre E."/>
            <person name="Da Silva C."/>
            <person name="Delage L."/>
            <person name="Delaroque N."/>
            <person name="Dittami S.M."/>
            <person name="Doulbeau S."/>
            <person name="Elias M."/>
            <person name="Farnham G."/>
            <person name="Gachon C.M."/>
            <person name="Gschloessl B."/>
            <person name="Heesch S."/>
            <person name="Jabbari K."/>
            <person name="Jubin C."/>
            <person name="Kawai H."/>
            <person name="Kimura K."/>
            <person name="Kloareg B."/>
            <person name="Kupper F.C."/>
            <person name="Lang D."/>
            <person name="Le Bail A."/>
            <person name="Leblanc C."/>
            <person name="Lerouge P."/>
            <person name="Lohr M."/>
            <person name="Lopez P.J."/>
            <person name="Martens C."/>
            <person name="Maumus F."/>
            <person name="Michel G."/>
            <person name="Miranda-Saavedra D."/>
            <person name="Morales J."/>
            <person name="Moreau H."/>
            <person name="Motomura T."/>
            <person name="Nagasato C."/>
            <person name="Napoli C.A."/>
            <person name="Nelson D.R."/>
            <person name="Nyvall-Collen P."/>
            <person name="Peters A.F."/>
            <person name="Pommier C."/>
            <person name="Potin P."/>
            <person name="Poulain J."/>
            <person name="Quesneville H."/>
            <person name="Read B."/>
            <person name="Rensing S.A."/>
            <person name="Ritter A."/>
            <person name="Rousvoal S."/>
            <person name="Samanta M."/>
            <person name="Samson G."/>
            <person name="Schroeder D.C."/>
            <person name="Segurens B."/>
            <person name="Strittmatter M."/>
            <person name="Tonon T."/>
            <person name="Tregear J.W."/>
            <person name="Valentin K."/>
            <person name="von Dassow P."/>
            <person name="Yamagishi T."/>
            <person name="Van de Peer Y."/>
            <person name="Wincker P."/>
        </authorList>
    </citation>
    <scope>NUCLEOTIDE SEQUENCE [LARGE SCALE GENOMIC DNA]</scope>
    <source>
        <strain evidence="3">Ec32 / CCAP1310/4</strain>
    </source>
</reference>
<dbReference type="AlphaFoldDB" id="D7FTF4"/>
<protein>
    <submittedName>
        <fullName evidence="2">Uncharacterized protein</fullName>
    </submittedName>
</protein>
<organism evidence="2 3">
    <name type="scientific">Ectocarpus siliculosus</name>
    <name type="common">Brown alga</name>
    <name type="synonym">Conferva siliculosa</name>
    <dbReference type="NCBI Taxonomy" id="2880"/>
    <lineage>
        <taxon>Eukaryota</taxon>
        <taxon>Sar</taxon>
        <taxon>Stramenopiles</taxon>
        <taxon>Ochrophyta</taxon>
        <taxon>PX clade</taxon>
        <taxon>Phaeophyceae</taxon>
        <taxon>Ectocarpales</taxon>
        <taxon>Ectocarpaceae</taxon>
        <taxon>Ectocarpus</taxon>
    </lineage>
</organism>
<keyword evidence="3" id="KW-1185">Reference proteome</keyword>
<proteinExistence type="predicted"/>
<dbReference type="EMBL" id="FN649736">
    <property type="protein sequence ID" value="CBJ48532.1"/>
    <property type="molecule type" value="Genomic_DNA"/>
</dbReference>
<dbReference type="EMBL" id="FN648431">
    <property type="protein sequence ID" value="CBJ48532.1"/>
    <property type="molecule type" value="Genomic_DNA"/>
</dbReference>
<evidence type="ECO:0000256" key="1">
    <source>
        <dbReference type="SAM" id="Coils"/>
    </source>
</evidence>
<dbReference type="eggNOG" id="ENOG502SX17">
    <property type="taxonomic scope" value="Eukaryota"/>
</dbReference>
<gene>
    <name evidence="2" type="ORF">Esi_0025_0071</name>
</gene>
<keyword evidence="1" id="KW-0175">Coiled coil</keyword>
<feature type="coiled-coil region" evidence="1">
    <location>
        <begin position="215"/>
        <end position="290"/>
    </location>
</feature>
<feature type="coiled-coil region" evidence="1">
    <location>
        <begin position="351"/>
        <end position="447"/>
    </location>
</feature>
<dbReference type="InParanoid" id="D7FTF4"/>
<accession>D7FTF4</accession>
<dbReference type="OMA" id="HERERFW"/>
<evidence type="ECO:0000313" key="3">
    <source>
        <dbReference type="Proteomes" id="UP000002630"/>
    </source>
</evidence>
<name>D7FTF4_ECTSI</name>
<dbReference type="Proteomes" id="UP000002630">
    <property type="component" value="Linkage Group LG11"/>
</dbReference>